<dbReference type="InterPro" id="IPR032828">
    <property type="entry name" value="PolyA_RNA-bd"/>
</dbReference>
<evidence type="ECO:0000313" key="15">
    <source>
        <dbReference type="Proteomes" id="UP001595453"/>
    </source>
</evidence>
<dbReference type="CDD" id="cd05398">
    <property type="entry name" value="NT_ClassII-CCAase"/>
    <property type="match status" value="1"/>
</dbReference>
<evidence type="ECO:0000256" key="9">
    <source>
        <dbReference type="ARBA" id="ARBA00022842"/>
    </source>
</evidence>
<dbReference type="SUPFAM" id="SSF81891">
    <property type="entry name" value="Poly A polymerase C-terminal region-like"/>
    <property type="match status" value="1"/>
</dbReference>
<dbReference type="SUPFAM" id="SSF81301">
    <property type="entry name" value="Nucleotidyltransferase"/>
    <property type="match status" value="1"/>
</dbReference>
<evidence type="ECO:0000259" key="13">
    <source>
        <dbReference type="Pfam" id="PF12627"/>
    </source>
</evidence>
<evidence type="ECO:0000256" key="2">
    <source>
        <dbReference type="ARBA" id="ARBA00022679"/>
    </source>
</evidence>
<dbReference type="PANTHER" id="PTHR47545">
    <property type="entry name" value="MULTIFUNCTIONAL CCA PROTEIN"/>
    <property type="match status" value="1"/>
</dbReference>
<keyword evidence="4" id="KW-0548">Nucleotidyltransferase</keyword>
<dbReference type="PIRSF" id="PIRSF000813">
    <property type="entry name" value="CCA_bact"/>
    <property type="match status" value="1"/>
</dbReference>
<dbReference type="InterPro" id="IPR002646">
    <property type="entry name" value="PolA_pol_head_dom"/>
</dbReference>
<evidence type="ECO:0000256" key="4">
    <source>
        <dbReference type="ARBA" id="ARBA00022695"/>
    </source>
</evidence>
<evidence type="ECO:0000256" key="8">
    <source>
        <dbReference type="ARBA" id="ARBA00022840"/>
    </source>
</evidence>
<evidence type="ECO:0000313" key="14">
    <source>
        <dbReference type="EMBL" id="MFC3034173.1"/>
    </source>
</evidence>
<keyword evidence="9" id="KW-0460">Magnesium</keyword>
<evidence type="ECO:0000256" key="5">
    <source>
        <dbReference type="ARBA" id="ARBA00022723"/>
    </source>
</evidence>
<evidence type="ECO:0000256" key="7">
    <source>
        <dbReference type="ARBA" id="ARBA00022800"/>
    </source>
</evidence>
<dbReference type="EMBL" id="JBHRSD010000033">
    <property type="protein sequence ID" value="MFC3034173.1"/>
    <property type="molecule type" value="Genomic_DNA"/>
</dbReference>
<keyword evidence="7" id="KW-0692">RNA repair</keyword>
<evidence type="ECO:0000256" key="1">
    <source>
        <dbReference type="ARBA" id="ARBA00001946"/>
    </source>
</evidence>
<keyword evidence="3" id="KW-0819">tRNA processing</keyword>
<dbReference type="InterPro" id="IPR012006">
    <property type="entry name" value="CCA_bact"/>
</dbReference>
<comment type="cofactor">
    <cofactor evidence="1">
        <name>Mg(2+)</name>
        <dbReference type="ChEBI" id="CHEBI:18420"/>
    </cofactor>
</comment>
<dbReference type="Pfam" id="PF12627">
    <property type="entry name" value="PolyA_pol_RNAbd"/>
    <property type="match status" value="1"/>
</dbReference>
<dbReference type="Pfam" id="PF01743">
    <property type="entry name" value="PolyA_pol"/>
    <property type="match status" value="1"/>
</dbReference>
<evidence type="ECO:0000256" key="10">
    <source>
        <dbReference type="ARBA" id="ARBA00022884"/>
    </source>
</evidence>
<keyword evidence="8" id="KW-0067">ATP-binding</keyword>
<keyword evidence="5" id="KW-0479">Metal-binding</keyword>
<gene>
    <name evidence="14" type="ORF">ACFOEE_16830</name>
</gene>
<dbReference type="Proteomes" id="UP001595453">
    <property type="component" value="Unassembled WGS sequence"/>
</dbReference>
<keyword evidence="15" id="KW-1185">Reference proteome</keyword>
<keyword evidence="6" id="KW-0547">Nucleotide-binding</keyword>
<name>A0ABV7CNQ9_9GAMM</name>
<dbReference type="Gene3D" id="3.30.460.10">
    <property type="entry name" value="Beta Polymerase, domain 2"/>
    <property type="match status" value="1"/>
</dbReference>
<feature type="domain" description="tRNA nucleotidyltransferase/poly(A) polymerase RNA and SrmB- binding" evidence="13">
    <location>
        <begin position="149"/>
        <end position="211"/>
    </location>
</feature>
<accession>A0ABV7CNQ9</accession>
<reference evidence="15" key="1">
    <citation type="journal article" date="2019" name="Int. J. Syst. Evol. Microbiol.">
        <title>The Global Catalogue of Microorganisms (GCM) 10K type strain sequencing project: providing services to taxonomists for standard genome sequencing and annotation.</title>
        <authorList>
            <consortium name="The Broad Institute Genomics Platform"/>
            <consortium name="The Broad Institute Genome Sequencing Center for Infectious Disease"/>
            <person name="Wu L."/>
            <person name="Ma J."/>
        </authorList>
    </citation>
    <scope>NUCLEOTIDE SEQUENCE [LARGE SCALE GENOMIC DNA]</scope>
    <source>
        <strain evidence="15">KCTC 42730</strain>
    </source>
</reference>
<evidence type="ECO:0000259" key="12">
    <source>
        <dbReference type="Pfam" id="PF01743"/>
    </source>
</evidence>
<dbReference type="InterPro" id="IPR050124">
    <property type="entry name" value="tRNA_CCA-adding_enzyme"/>
</dbReference>
<evidence type="ECO:0000256" key="6">
    <source>
        <dbReference type="ARBA" id="ARBA00022741"/>
    </source>
</evidence>
<protein>
    <submittedName>
        <fullName evidence="14">tRNA nucleotidyltransferase</fullName>
    </submittedName>
</protein>
<dbReference type="Gene3D" id="1.10.3090.10">
    <property type="entry name" value="cca-adding enzyme, domain 2"/>
    <property type="match status" value="1"/>
</dbReference>
<sequence>MQVYLVGGAVRDKLLGRAIKERDYVVVGSTPEQMLAAGFQQVGKDFPVFLHPQSKEEYALARTERKHGQGYTGFICDFAPSITLEEDLMRRDLTVNAIAMDDHGQLIDPYGGQQDLAAKVLRHVSDAFQEDPLRVLRVARFKARYIEYGFTIAAETLTLMKTMVANGELDTLTPERVWLECEKALSDGHFAHFLDVLAEVNALTLLSPELATCWNFTLCTELSARFSYAHQAELSSTAQFAQLAGFISQSGCELLSKKLKLSNQQVLALQLMQQWLAIQANCSAEAVAQVFEQFDMWRRPERVLLLLEIINIAITNDSYLLTDIRAAHSAGLTVNAAPFIANGLTGPAIRDAVKTARLQAIQACFSS</sequence>
<evidence type="ECO:0000256" key="3">
    <source>
        <dbReference type="ARBA" id="ARBA00022694"/>
    </source>
</evidence>
<proteinExistence type="inferred from homology"/>
<organism evidence="14 15">
    <name type="scientific">Pseudoalteromonas fenneropenaei</name>
    <dbReference type="NCBI Taxonomy" id="1737459"/>
    <lineage>
        <taxon>Bacteria</taxon>
        <taxon>Pseudomonadati</taxon>
        <taxon>Pseudomonadota</taxon>
        <taxon>Gammaproteobacteria</taxon>
        <taxon>Alteromonadales</taxon>
        <taxon>Pseudoalteromonadaceae</taxon>
        <taxon>Pseudoalteromonas</taxon>
    </lineage>
</organism>
<dbReference type="InterPro" id="IPR043519">
    <property type="entry name" value="NT_sf"/>
</dbReference>
<feature type="domain" description="Poly A polymerase head" evidence="12">
    <location>
        <begin position="3"/>
        <end position="122"/>
    </location>
</feature>
<comment type="caution">
    <text evidence="14">The sequence shown here is derived from an EMBL/GenBank/DDBJ whole genome shotgun (WGS) entry which is preliminary data.</text>
</comment>
<evidence type="ECO:0000256" key="11">
    <source>
        <dbReference type="RuleBase" id="RU003953"/>
    </source>
</evidence>
<keyword evidence="2 11" id="KW-0808">Transferase</keyword>
<dbReference type="RefSeq" id="WP_377126963.1">
    <property type="nucleotide sequence ID" value="NZ_JBHRSD010000033.1"/>
</dbReference>
<dbReference type="PANTHER" id="PTHR47545:SF1">
    <property type="entry name" value="MULTIFUNCTIONAL CCA PROTEIN"/>
    <property type="match status" value="1"/>
</dbReference>
<keyword evidence="10 11" id="KW-0694">RNA-binding</keyword>
<comment type="similarity">
    <text evidence="11">Belongs to the tRNA nucleotidyltransferase/poly(A) polymerase family.</text>
</comment>